<keyword evidence="2" id="KW-1185">Reference proteome</keyword>
<comment type="caution">
    <text evidence="1">The sequence shown here is derived from an EMBL/GenBank/DDBJ whole genome shotgun (WGS) entry which is preliminary data.</text>
</comment>
<accession>A0A9W6BFG7</accession>
<dbReference type="GO" id="GO:0048564">
    <property type="term" value="P:photosystem I assembly"/>
    <property type="evidence" value="ECO:0007669"/>
    <property type="project" value="InterPro"/>
</dbReference>
<reference evidence="1 2" key="1">
    <citation type="journal article" date="2023" name="Commun. Biol.">
        <title>Reorganization of the ancestral sex-determining regions during the evolution of trioecy in Pleodorina starrii.</title>
        <authorList>
            <person name="Takahashi K."/>
            <person name="Suzuki S."/>
            <person name="Kawai-Toyooka H."/>
            <person name="Yamamoto K."/>
            <person name="Hamaji T."/>
            <person name="Ootsuki R."/>
            <person name="Yamaguchi H."/>
            <person name="Kawachi M."/>
            <person name="Higashiyama T."/>
            <person name="Nozaki H."/>
        </authorList>
    </citation>
    <scope>NUCLEOTIDE SEQUENCE [LARGE SCALE GENOMIC DNA]</scope>
    <source>
        <strain evidence="1 2">NIES-4479</strain>
    </source>
</reference>
<evidence type="ECO:0000313" key="2">
    <source>
        <dbReference type="Proteomes" id="UP001165080"/>
    </source>
</evidence>
<dbReference type="OrthoDB" id="2013100at2759"/>
<dbReference type="Proteomes" id="UP001165080">
    <property type="component" value="Unassembled WGS sequence"/>
</dbReference>
<dbReference type="AlphaFoldDB" id="A0A9W6BFG7"/>
<protein>
    <submittedName>
        <fullName evidence="1">Uncharacterized protein</fullName>
    </submittedName>
</protein>
<gene>
    <name evidence="1" type="primary">PLEST007312</name>
    <name evidence="1" type="ORF">PLESTB_000467300</name>
</gene>
<proteinExistence type="predicted"/>
<dbReference type="EMBL" id="BRXU01000004">
    <property type="protein sequence ID" value="GLC51114.1"/>
    <property type="molecule type" value="Genomic_DNA"/>
</dbReference>
<name>A0A9W6BFG7_9CHLO</name>
<sequence length="234" mass="25454">MQLTTFKVYSSRCVCNVHRKGLVGRTSLVVRAVQEKDGGFLSAIGAVAKKVQGALPIVGLVSRLAAPEGGFDELAYPEFCRSIIDKAPISYRIAQTELEKAYGKPANSRWVLLVLWMSKMGVGLVPAKDILAASRRLRVTQDIEIEVDRFETSKEAVLKKYAMMQRPEGKLEDKVNVAVDALCTLCLGLKEGEAVPEKAAPLLRDIVQGAFQEASTELVAASVSNRAARAKAYT</sequence>
<dbReference type="PANTHER" id="PTHR36770:SF1">
    <property type="entry name" value="PHOTOSYSTEM I ASSEMBLY FACTOR PSA3, CHLOROPLASTIC"/>
    <property type="match status" value="1"/>
</dbReference>
<evidence type="ECO:0000313" key="1">
    <source>
        <dbReference type="EMBL" id="GLC51114.1"/>
    </source>
</evidence>
<organism evidence="1 2">
    <name type="scientific">Pleodorina starrii</name>
    <dbReference type="NCBI Taxonomy" id="330485"/>
    <lineage>
        <taxon>Eukaryota</taxon>
        <taxon>Viridiplantae</taxon>
        <taxon>Chlorophyta</taxon>
        <taxon>core chlorophytes</taxon>
        <taxon>Chlorophyceae</taxon>
        <taxon>CS clade</taxon>
        <taxon>Chlamydomonadales</taxon>
        <taxon>Volvocaceae</taxon>
        <taxon>Pleodorina</taxon>
    </lineage>
</organism>
<dbReference type="PANTHER" id="PTHR36770">
    <property type="entry name" value="PHOTOSYSTEM I ASSEMBLY FACTOR PSA3, CHLOROPLASTIC"/>
    <property type="match status" value="1"/>
</dbReference>
<dbReference type="InterPro" id="IPR037736">
    <property type="entry name" value="PSA3"/>
</dbReference>